<dbReference type="EMBL" id="MIGX01000002">
    <property type="protein sequence ID" value="PPT93239.1"/>
    <property type="molecule type" value="Genomic_DNA"/>
</dbReference>
<reference evidence="1 2" key="1">
    <citation type="submission" date="2016-08" db="EMBL/GenBank/DDBJ databases">
        <title>Evolution of the type three secretion system and type three effector repertoires in Xanthomonas.</title>
        <authorList>
            <person name="Merda D."/>
            <person name="Briand M."/>
            <person name="Bosis E."/>
            <person name="Rousseau C."/>
            <person name="Portier P."/>
            <person name="Jacques M.-A."/>
            <person name="Fischer-Le Saux M."/>
        </authorList>
    </citation>
    <scope>NUCLEOTIDE SEQUENCE [LARGE SCALE GENOMIC DNA]</scope>
    <source>
        <strain evidence="1 2">CFBP 4691</strain>
    </source>
</reference>
<organism evidence="1 2">
    <name type="scientific">Xanthomonas theicola</name>
    <dbReference type="NCBI Taxonomy" id="56464"/>
    <lineage>
        <taxon>Bacteria</taxon>
        <taxon>Pseudomonadati</taxon>
        <taxon>Pseudomonadota</taxon>
        <taxon>Gammaproteobacteria</taxon>
        <taxon>Lysobacterales</taxon>
        <taxon>Lysobacteraceae</taxon>
        <taxon>Xanthomonas</taxon>
    </lineage>
</organism>
<comment type="caution">
    <text evidence="1">The sequence shown here is derived from an EMBL/GenBank/DDBJ whole genome shotgun (WGS) entry which is preliminary data.</text>
</comment>
<dbReference type="AlphaFoldDB" id="A0A2S6ZM32"/>
<evidence type="ECO:0000313" key="2">
    <source>
        <dbReference type="Proteomes" id="UP000239898"/>
    </source>
</evidence>
<sequence>MSADMRYATPSRGPFVAPRGACTVWTANGETLVAECKSPHLSPAGNAANAQLLALGASAVEHLRVALQQLAELGADNEAARAIVEKVDAIGKPQPQRVAA</sequence>
<dbReference type="RefSeq" id="WP_128418710.1">
    <property type="nucleotide sequence ID" value="NZ_CP049017.1"/>
</dbReference>
<dbReference type="Proteomes" id="UP000239898">
    <property type="component" value="Unassembled WGS sequence"/>
</dbReference>
<evidence type="ECO:0000313" key="1">
    <source>
        <dbReference type="EMBL" id="PPT93239.1"/>
    </source>
</evidence>
<keyword evidence="2" id="KW-1185">Reference proteome</keyword>
<gene>
    <name evidence="1" type="ORF">XthCFBP4691_01105</name>
</gene>
<name>A0A2S6ZM32_9XANT</name>
<accession>A0A2S6ZM32</accession>
<protein>
    <submittedName>
        <fullName evidence="1">Uncharacterized protein</fullName>
    </submittedName>
</protein>
<proteinExistence type="predicted"/>